<dbReference type="Proteomes" id="UP000050872">
    <property type="component" value="Unassembled WGS sequence"/>
</dbReference>
<accession>A0A0R1QQG4</accession>
<dbReference type="AlphaFoldDB" id="A0A0R1QQG4"/>
<gene>
    <name evidence="1" type="ORF">FD29_GL001011</name>
</gene>
<reference evidence="1 2" key="1">
    <citation type="journal article" date="2015" name="Genome Announc.">
        <title>Expanding the biotechnology potential of lactobacilli through comparative genomics of 213 strains and associated genera.</title>
        <authorList>
            <person name="Sun Z."/>
            <person name="Harris H.M."/>
            <person name="McCann A."/>
            <person name="Guo C."/>
            <person name="Argimon S."/>
            <person name="Zhang W."/>
            <person name="Yang X."/>
            <person name="Jeffery I.B."/>
            <person name="Cooney J.C."/>
            <person name="Kagawa T.F."/>
            <person name="Liu W."/>
            <person name="Song Y."/>
            <person name="Salvetti E."/>
            <person name="Wrobel A."/>
            <person name="Rasinkangas P."/>
            <person name="Parkhill J."/>
            <person name="Rea M.C."/>
            <person name="O'Sullivan O."/>
            <person name="Ritari J."/>
            <person name="Douillard F.P."/>
            <person name="Paul Ross R."/>
            <person name="Yang R."/>
            <person name="Briner A.E."/>
            <person name="Felis G.E."/>
            <person name="de Vos W.M."/>
            <person name="Barrangou R."/>
            <person name="Klaenhammer T.R."/>
            <person name="Caufield P.W."/>
            <person name="Cui Y."/>
            <person name="Zhang H."/>
            <person name="O'Toole P.W."/>
        </authorList>
    </citation>
    <scope>NUCLEOTIDE SEQUENCE [LARGE SCALE GENOMIC DNA]</scope>
    <source>
        <strain evidence="1 2">DSM 14500</strain>
    </source>
</reference>
<proteinExistence type="predicted"/>
<sequence>MKQAQKEAKVAQINELLNELNSSVTEDNQVKTEIKKAYNSINKLEKIDKQYDQLHKAISDMNYQFQQIALRKEYHFNPEQDKLINELKEQTKESMLQSGIGTINPMAW</sequence>
<dbReference type="STRING" id="1423770.FD29_GL001011"/>
<dbReference type="PATRIC" id="fig|1423770.3.peg.1041"/>
<evidence type="ECO:0000313" key="2">
    <source>
        <dbReference type="Proteomes" id="UP000050872"/>
    </source>
</evidence>
<keyword evidence="2" id="KW-1185">Reference proteome</keyword>
<dbReference type="OrthoDB" id="2315070at2"/>
<evidence type="ECO:0000313" key="1">
    <source>
        <dbReference type="EMBL" id="KRL43411.1"/>
    </source>
</evidence>
<name>A0A0R1QQG4_9LACO</name>
<comment type="caution">
    <text evidence="1">The sequence shown here is derived from an EMBL/GenBank/DDBJ whole genome shotgun (WGS) entry which is preliminary data.</text>
</comment>
<organism evidence="1 2">
    <name type="scientific">Companilactobacillus mindensis DSM 14500</name>
    <dbReference type="NCBI Taxonomy" id="1423770"/>
    <lineage>
        <taxon>Bacteria</taxon>
        <taxon>Bacillati</taxon>
        <taxon>Bacillota</taxon>
        <taxon>Bacilli</taxon>
        <taxon>Lactobacillales</taxon>
        <taxon>Lactobacillaceae</taxon>
        <taxon>Companilactobacillus</taxon>
    </lineage>
</organism>
<dbReference type="EMBL" id="AZEZ01000086">
    <property type="protein sequence ID" value="KRL43411.1"/>
    <property type="molecule type" value="Genomic_DNA"/>
</dbReference>
<protein>
    <submittedName>
        <fullName evidence="1">Uncharacterized protein</fullName>
    </submittedName>
</protein>
<dbReference type="RefSeq" id="WP_057888398.1">
    <property type="nucleotide sequence ID" value="NZ_AZEZ01000086.1"/>
</dbReference>